<dbReference type="EMBL" id="JAIXMP010000013">
    <property type="protein sequence ID" value="KAI9263180.1"/>
    <property type="molecule type" value="Genomic_DNA"/>
</dbReference>
<protein>
    <recommendedName>
        <fullName evidence="1">SET domain-containing protein</fullName>
    </recommendedName>
</protein>
<evidence type="ECO:0000259" key="1">
    <source>
        <dbReference type="PROSITE" id="PS50280"/>
    </source>
</evidence>
<dbReference type="AlphaFoldDB" id="A0AAD5K9V3"/>
<dbReference type="InterPro" id="IPR050600">
    <property type="entry name" value="SETD3_SETD6_MTase"/>
</dbReference>
<evidence type="ECO:0000313" key="2">
    <source>
        <dbReference type="EMBL" id="KAI9263180.1"/>
    </source>
</evidence>
<reference evidence="2" key="1">
    <citation type="journal article" date="2022" name="IScience">
        <title>Evolution of zygomycete secretomes and the origins of terrestrial fungal ecologies.</title>
        <authorList>
            <person name="Chang Y."/>
            <person name="Wang Y."/>
            <person name="Mondo S."/>
            <person name="Ahrendt S."/>
            <person name="Andreopoulos W."/>
            <person name="Barry K."/>
            <person name="Beard J."/>
            <person name="Benny G.L."/>
            <person name="Blankenship S."/>
            <person name="Bonito G."/>
            <person name="Cuomo C."/>
            <person name="Desiro A."/>
            <person name="Gervers K.A."/>
            <person name="Hundley H."/>
            <person name="Kuo A."/>
            <person name="LaButti K."/>
            <person name="Lang B.F."/>
            <person name="Lipzen A."/>
            <person name="O'Donnell K."/>
            <person name="Pangilinan J."/>
            <person name="Reynolds N."/>
            <person name="Sandor L."/>
            <person name="Smith M.E."/>
            <person name="Tsang A."/>
            <person name="Grigoriev I.V."/>
            <person name="Stajich J.E."/>
            <person name="Spatafora J.W."/>
        </authorList>
    </citation>
    <scope>NUCLEOTIDE SEQUENCE</scope>
    <source>
        <strain evidence="2">RSA 2281</strain>
    </source>
</reference>
<comment type="caution">
    <text evidence="2">The sequence shown here is derived from an EMBL/GenBank/DDBJ whole genome shotgun (WGS) entry which is preliminary data.</text>
</comment>
<dbReference type="InterPro" id="IPR046341">
    <property type="entry name" value="SET_dom_sf"/>
</dbReference>
<dbReference type="PROSITE" id="PS50280">
    <property type="entry name" value="SET"/>
    <property type="match status" value="1"/>
</dbReference>
<evidence type="ECO:0000313" key="3">
    <source>
        <dbReference type="Proteomes" id="UP001209540"/>
    </source>
</evidence>
<dbReference type="InterPro" id="IPR001214">
    <property type="entry name" value="SET_dom"/>
</dbReference>
<reference evidence="2" key="2">
    <citation type="submission" date="2023-02" db="EMBL/GenBank/DDBJ databases">
        <authorList>
            <consortium name="DOE Joint Genome Institute"/>
            <person name="Mondo S.J."/>
            <person name="Chang Y."/>
            <person name="Wang Y."/>
            <person name="Ahrendt S."/>
            <person name="Andreopoulos W."/>
            <person name="Barry K."/>
            <person name="Beard J."/>
            <person name="Benny G.L."/>
            <person name="Blankenship S."/>
            <person name="Bonito G."/>
            <person name="Cuomo C."/>
            <person name="Desiro A."/>
            <person name="Gervers K.A."/>
            <person name="Hundley H."/>
            <person name="Kuo A."/>
            <person name="LaButti K."/>
            <person name="Lang B.F."/>
            <person name="Lipzen A."/>
            <person name="O'Donnell K."/>
            <person name="Pangilinan J."/>
            <person name="Reynolds N."/>
            <person name="Sandor L."/>
            <person name="Smith M.W."/>
            <person name="Tsang A."/>
            <person name="Grigoriev I.V."/>
            <person name="Stajich J.E."/>
            <person name="Spatafora J.W."/>
        </authorList>
    </citation>
    <scope>NUCLEOTIDE SEQUENCE</scope>
    <source>
        <strain evidence="2">RSA 2281</strain>
    </source>
</reference>
<keyword evidence="3" id="KW-1185">Reference proteome</keyword>
<proteinExistence type="predicted"/>
<organism evidence="2 3">
    <name type="scientific">Phascolomyces articulosus</name>
    <dbReference type="NCBI Taxonomy" id="60185"/>
    <lineage>
        <taxon>Eukaryota</taxon>
        <taxon>Fungi</taxon>
        <taxon>Fungi incertae sedis</taxon>
        <taxon>Mucoromycota</taxon>
        <taxon>Mucoromycotina</taxon>
        <taxon>Mucoromycetes</taxon>
        <taxon>Mucorales</taxon>
        <taxon>Lichtheimiaceae</taxon>
        <taxon>Phascolomyces</taxon>
    </lineage>
</organism>
<sequence length="160" mass="18456">MALFLAQQKKLGNESFYAPYLNMLPDKIMIGLCIDENDIRYLENTTLYHSIQERKQNVSNEFQKLIEDLPENTDITWEEFLWGYSVLSSRSFPYSLIDPNYDGPSEVLFPLLDALNHKPNTHITWMRNGDPETGSLSFVIGNEIEAGEQIWNNYGAKVCL</sequence>
<gene>
    <name evidence="2" type="ORF">BDA99DRAFT_59848</name>
</gene>
<dbReference type="SUPFAM" id="SSF82199">
    <property type="entry name" value="SET domain"/>
    <property type="match status" value="1"/>
</dbReference>
<dbReference type="Gene3D" id="3.90.1410.10">
    <property type="entry name" value="set domain protein methyltransferase, domain 1"/>
    <property type="match status" value="1"/>
</dbReference>
<feature type="domain" description="SET" evidence="1">
    <location>
        <begin position="43"/>
        <end position="155"/>
    </location>
</feature>
<dbReference type="PANTHER" id="PTHR13271">
    <property type="entry name" value="UNCHARACTERIZED PUTATIVE METHYLTRANSFERASE"/>
    <property type="match status" value="1"/>
</dbReference>
<name>A0AAD5K9V3_9FUNG</name>
<accession>A0AAD5K9V3</accession>
<dbReference type="Proteomes" id="UP001209540">
    <property type="component" value="Unassembled WGS sequence"/>
</dbReference>
<dbReference type="GO" id="GO:0016279">
    <property type="term" value="F:protein-lysine N-methyltransferase activity"/>
    <property type="evidence" value="ECO:0007669"/>
    <property type="project" value="TreeGrafter"/>
</dbReference>